<dbReference type="AlphaFoldDB" id="A0A0P9NG42"/>
<accession>A0A0P9NG42</accession>
<evidence type="ECO:0000313" key="1">
    <source>
        <dbReference type="EMBL" id="KPW82835.1"/>
    </source>
</evidence>
<evidence type="ECO:0000313" key="3">
    <source>
        <dbReference type="Proteomes" id="UP000050411"/>
    </source>
</evidence>
<protein>
    <submittedName>
        <fullName evidence="1">Uncharacterized protein</fullName>
    </submittedName>
</protein>
<gene>
    <name evidence="1" type="ORF">ALO92_04277</name>
    <name evidence="2" type="ORF">SAMN05216596_102271</name>
</gene>
<dbReference type="EMBL" id="FNJH01000002">
    <property type="protein sequence ID" value="SDO92806.1"/>
    <property type="molecule type" value="Genomic_DNA"/>
</dbReference>
<keyword evidence="4" id="KW-1185">Reference proteome</keyword>
<dbReference type="Proteomes" id="UP000183042">
    <property type="component" value="Unassembled WGS sequence"/>
</dbReference>
<dbReference type="Proteomes" id="UP000050411">
    <property type="component" value="Unassembled WGS sequence"/>
</dbReference>
<reference evidence="1 3" key="1">
    <citation type="submission" date="2015-09" db="EMBL/GenBank/DDBJ databases">
        <title>Genome announcement of multiple Pseudomonas syringae strains.</title>
        <authorList>
            <person name="Thakur S."/>
            <person name="Wang P.W."/>
            <person name="Gong Y."/>
            <person name="Weir B.S."/>
            <person name="Guttman D.S."/>
        </authorList>
    </citation>
    <scope>NUCLEOTIDE SEQUENCE [LARGE SCALE GENOMIC DNA]</scope>
    <source>
        <strain evidence="1 3">ICMP19117</strain>
    </source>
</reference>
<dbReference type="GeneID" id="44146316"/>
<dbReference type="RefSeq" id="WP_003317536.1">
    <property type="nucleotide sequence ID" value="NZ_CP053030.1"/>
</dbReference>
<evidence type="ECO:0000313" key="4">
    <source>
        <dbReference type="Proteomes" id="UP000183042"/>
    </source>
</evidence>
<reference evidence="2 4" key="2">
    <citation type="submission" date="2016-10" db="EMBL/GenBank/DDBJ databases">
        <authorList>
            <person name="Varghese N."/>
            <person name="Submissions S."/>
        </authorList>
    </citation>
    <scope>NUCLEOTIDE SEQUENCE [LARGE SCALE GENOMIC DNA]</scope>
    <source>
        <strain evidence="2 4">DSM 14939</strain>
    </source>
</reference>
<name>A0A0P9NG42_9PSED</name>
<sequence>MYRVYNLRPQPAPANWAHDNRQLLVGLVFWSLFLAGIADNQKISSEGWYVVTPLEGALVTMRMPSEKSCKADVAQTCVPGYELRAQQH</sequence>
<dbReference type="EMBL" id="LJQB01000076">
    <property type="protein sequence ID" value="KPW82835.1"/>
    <property type="molecule type" value="Genomic_DNA"/>
</dbReference>
<comment type="caution">
    <text evidence="1">The sequence shown here is derived from an EMBL/GenBank/DDBJ whole genome shotgun (WGS) entry which is preliminary data.</text>
</comment>
<proteinExistence type="predicted"/>
<dbReference type="PATRIC" id="fig|200452.3.peg.34"/>
<evidence type="ECO:0000313" key="2">
    <source>
        <dbReference type="EMBL" id="SDO92806.1"/>
    </source>
</evidence>
<organism evidence="1 3">
    <name type="scientific">Pseudomonas congelans</name>
    <dbReference type="NCBI Taxonomy" id="200452"/>
    <lineage>
        <taxon>Bacteria</taxon>
        <taxon>Pseudomonadati</taxon>
        <taxon>Pseudomonadota</taxon>
        <taxon>Gammaproteobacteria</taxon>
        <taxon>Pseudomonadales</taxon>
        <taxon>Pseudomonadaceae</taxon>
        <taxon>Pseudomonas</taxon>
    </lineage>
</organism>